<dbReference type="EMBL" id="JALDYZ010000014">
    <property type="protein sequence ID" value="MDI7924334.1"/>
    <property type="molecule type" value="Genomic_DNA"/>
</dbReference>
<proteinExistence type="predicted"/>
<dbReference type="RefSeq" id="WP_311787126.1">
    <property type="nucleotide sequence ID" value="NZ_JALDYY010000007.1"/>
</dbReference>
<protein>
    <submittedName>
        <fullName evidence="1">Uncharacterized protein</fullName>
    </submittedName>
</protein>
<sequence length="67" mass="7770">MLDKNKTNKGPIDDLVGFGQPQIRCGGEYFNHGGTRSFAHVASRLLYIYKSMCYELLQFFEFWLLTC</sequence>
<dbReference type="Proteomes" id="UP001161580">
    <property type="component" value="Unassembled WGS sequence"/>
</dbReference>
<evidence type="ECO:0000313" key="2">
    <source>
        <dbReference type="Proteomes" id="UP001161580"/>
    </source>
</evidence>
<organism evidence="1 2">
    <name type="scientific">Ferirhizobium litorale</name>
    <dbReference type="NCBI Taxonomy" id="2927786"/>
    <lineage>
        <taxon>Bacteria</taxon>
        <taxon>Pseudomonadati</taxon>
        <taxon>Pseudomonadota</taxon>
        <taxon>Alphaproteobacteria</taxon>
        <taxon>Hyphomicrobiales</taxon>
        <taxon>Rhizobiaceae</taxon>
        <taxon>Ferirhizobium</taxon>
    </lineage>
</organism>
<name>A0AAE3QJH0_9HYPH</name>
<gene>
    <name evidence="1" type="ORF">MRS75_19915</name>
</gene>
<reference evidence="1" key="1">
    <citation type="submission" date="2022-03" db="EMBL/GenBank/DDBJ databases">
        <title>Fererhizobium litorale gen. nov., sp. nov., isolated from sandy sediments of the Sea of Japan seashore.</title>
        <authorList>
            <person name="Romanenko L."/>
            <person name="Kurilenko V."/>
            <person name="Otstavnykh N."/>
            <person name="Svetashev V."/>
            <person name="Tekutyeva L."/>
            <person name="Isaeva M."/>
            <person name="Mikhailov V."/>
        </authorList>
    </citation>
    <scope>NUCLEOTIDE SEQUENCE</scope>
    <source>
        <strain evidence="1">KMM 9576</strain>
    </source>
</reference>
<dbReference type="AlphaFoldDB" id="A0AAE3QJH0"/>
<accession>A0AAE3QJH0</accession>
<keyword evidence="2" id="KW-1185">Reference proteome</keyword>
<evidence type="ECO:0000313" key="1">
    <source>
        <dbReference type="EMBL" id="MDI7924334.1"/>
    </source>
</evidence>
<comment type="caution">
    <text evidence="1">The sequence shown here is derived from an EMBL/GenBank/DDBJ whole genome shotgun (WGS) entry which is preliminary data.</text>
</comment>
<feature type="non-terminal residue" evidence="1">
    <location>
        <position position="67"/>
    </location>
</feature>